<sequence length="74" mass="8098">MLDCLNGVRCFSIINGRSACMSFSPFPFAVLLMSCLMDVAAITGHINNSHRGLITTALHTLFPCFCLSLRFTTP</sequence>
<keyword evidence="1" id="KW-0472">Membrane</keyword>
<keyword evidence="1" id="KW-0812">Transmembrane</keyword>
<dbReference type="AlphaFoldDB" id="A0A0E9X849"/>
<organism evidence="2">
    <name type="scientific">Anguilla anguilla</name>
    <name type="common">European freshwater eel</name>
    <name type="synonym">Muraena anguilla</name>
    <dbReference type="NCBI Taxonomy" id="7936"/>
    <lineage>
        <taxon>Eukaryota</taxon>
        <taxon>Metazoa</taxon>
        <taxon>Chordata</taxon>
        <taxon>Craniata</taxon>
        <taxon>Vertebrata</taxon>
        <taxon>Euteleostomi</taxon>
        <taxon>Actinopterygii</taxon>
        <taxon>Neopterygii</taxon>
        <taxon>Teleostei</taxon>
        <taxon>Anguilliformes</taxon>
        <taxon>Anguillidae</taxon>
        <taxon>Anguilla</taxon>
    </lineage>
</organism>
<evidence type="ECO:0000313" key="2">
    <source>
        <dbReference type="EMBL" id="JAH98907.1"/>
    </source>
</evidence>
<dbReference type="EMBL" id="GBXM01009670">
    <property type="protein sequence ID" value="JAH98907.1"/>
    <property type="molecule type" value="Transcribed_RNA"/>
</dbReference>
<name>A0A0E9X849_ANGAN</name>
<feature type="transmembrane region" description="Helical" evidence="1">
    <location>
        <begin position="26"/>
        <end position="46"/>
    </location>
</feature>
<evidence type="ECO:0000256" key="1">
    <source>
        <dbReference type="SAM" id="Phobius"/>
    </source>
</evidence>
<protein>
    <submittedName>
        <fullName evidence="2">Uncharacterized protein</fullName>
    </submittedName>
</protein>
<accession>A0A0E9X849</accession>
<keyword evidence="1" id="KW-1133">Transmembrane helix</keyword>
<reference evidence="2" key="2">
    <citation type="journal article" date="2015" name="Fish Shellfish Immunol.">
        <title>Early steps in the European eel (Anguilla anguilla)-Vibrio vulnificus interaction in the gills: Role of the RtxA13 toxin.</title>
        <authorList>
            <person name="Callol A."/>
            <person name="Pajuelo D."/>
            <person name="Ebbesson L."/>
            <person name="Teles M."/>
            <person name="MacKenzie S."/>
            <person name="Amaro C."/>
        </authorList>
    </citation>
    <scope>NUCLEOTIDE SEQUENCE</scope>
</reference>
<reference evidence="2" key="1">
    <citation type="submission" date="2014-11" db="EMBL/GenBank/DDBJ databases">
        <authorList>
            <person name="Amaro Gonzalez C."/>
        </authorList>
    </citation>
    <scope>NUCLEOTIDE SEQUENCE</scope>
</reference>
<feature type="transmembrane region" description="Helical" evidence="1">
    <location>
        <begin position="53"/>
        <end position="71"/>
    </location>
</feature>
<proteinExistence type="predicted"/>